<sequence length="289" mass="33261">MIEWLDNQVLMYKLNTSRKKYSSRVLKIRPKKAKLWNIYPGMQNNKADINIMNHTFMHLFSIQRNYFFDLKHKEKIRSAVLQLFQTLGFKVEVQKFTAHAGIKRRGNLTDIEARNLIGILPSDTYGKVGDRIIVVGAHYDTVYINPGIEDNGSGSVLVLETARILSQYAGQLNASIYFILFDQEESGLEGSKAFVKEYLIPKIIFRQKAEYVGAFVTDMCLTYDPEPKSQEIPHDFPKIVPQAADWISNNSFRGDFISIWTRNADSFLGYAFQDAWNSLEPSDEFKLLH</sequence>
<dbReference type="AlphaFoldDB" id="A0A443S4M4"/>
<evidence type="ECO:0000313" key="4">
    <source>
        <dbReference type="EMBL" id="RWS22431.1"/>
    </source>
</evidence>
<dbReference type="InterPro" id="IPR045175">
    <property type="entry name" value="M28_fam"/>
</dbReference>
<evidence type="ECO:0000313" key="5">
    <source>
        <dbReference type="Proteomes" id="UP000288716"/>
    </source>
</evidence>
<dbReference type="GO" id="GO:0006508">
    <property type="term" value="P:proteolysis"/>
    <property type="evidence" value="ECO:0007669"/>
    <property type="project" value="InterPro"/>
</dbReference>
<dbReference type="Pfam" id="PF04389">
    <property type="entry name" value="Peptidase_M28"/>
    <property type="match status" value="1"/>
</dbReference>
<comment type="caution">
    <text evidence="4">The sequence shown here is derived from an EMBL/GenBank/DDBJ whole genome shotgun (WGS) entry which is preliminary data.</text>
</comment>
<dbReference type="SUPFAM" id="SSF53187">
    <property type="entry name" value="Zn-dependent exopeptidases"/>
    <property type="match status" value="1"/>
</dbReference>
<reference evidence="4 5" key="1">
    <citation type="journal article" date="2018" name="Gigascience">
        <title>Genomes of trombidid mites reveal novel predicted allergens and laterally-transferred genes associated with secondary metabolism.</title>
        <authorList>
            <person name="Dong X."/>
            <person name="Chaisiri K."/>
            <person name="Xia D."/>
            <person name="Armstrong S.D."/>
            <person name="Fang Y."/>
            <person name="Donnelly M.J."/>
            <person name="Kadowaki T."/>
            <person name="McGarry J.W."/>
            <person name="Darby A.C."/>
            <person name="Makepeace B.L."/>
        </authorList>
    </citation>
    <scope>NUCLEOTIDE SEQUENCE [LARGE SCALE GENOMIC DNA]</scope>
    <source>
        <strain evidence="4">UoL-UT</strain>
    </source>
</reference>
<evidence type="ECO:0000256" key="1">
    <source>
        <dbReference type="ARBA" id="ARBA00001947"/>
    </source>
</evidence>
<name>A0A443S4M4_9ACAR</name>
<evidence type="ECO:0000259" key="3">
    <source>
        <dbReference type="Pfam" id="PF04389"/>
    </source>
</evidence>
<evidence type="ECO:0000256" key="2">
    <source>
        <dbReference type="ARBA" id="ARBA00005634"/>
    </source>
</evidence>
<dbReference type="Proteomes" id="UP000288716">
    <property type="component" value="Unassembled WGS sequence"/>
</dbReference>
<dbReference type="VEuPathDB" id="VectorBase:LDEU009609"/>
<dbReference type="Gene3D" id="3.40.630.10">
    <property type="entry name" value="Zn peptidases"/>
    <property type="match status" value="1"/>
</dbReference>
<feature type="domain" description="Peptidase M28" evidence="3">
    <location>
        <begin position="115"/>
        <end position="230"/>
    </location>
</feature>
<comment type="cofactor">
    <cofactor evidence="1">
        <name>Zn(2+)</name>
        <dbReference type="ChEBI" id="CHEBI:29105"/>
    </cofactor>
</comment>
<dbReference type="InterPro" id="IPR007484">
    <property type="entry name" value="Peptidase_M28"/>
</dbReference>
<dbReference type="PANTHER" id="PTHR12147:SF26">
    <property type="entry name" value="PEPTIDASE M28 DOMAIN-CONTAINING PROTEIN"/>
    <property type="match status" value="1"/>
</dbReference>
<accession>A0A443S4M4</accession>
<keyword evidence="5" id="KW-1185">Reference proteome</keyword>
<dbReference type="STRING" id="299467.A0A443S4M4"/>
<dbReference type="GO" id="GO:0008235">
    <property type="term" value="F:metalloexopeptidase activity"/>
    <property type="evidence" value="ECO:0007669"/>
    <property type="project" value="InterPro"/>
</dbReference>
<comment type="similarity">
    <text evidence="2">Belongs to the peptidase M28 family. M28B subfamily.</text>
</comment>
<organism evidence="4 5">
    <name type="scientific">Leptotrombidium deliense</name>
    <dbReference type="NCBI Taxonomy" id="299467"/>
    <lineage>
        <taxon>Eukaryota</taxon>
        <taxon>Metazoa</taxon>
        <taxon>Ecdysozoa</taxon>
        <taxon>Arthropoda</taxon>
        <taxon>Chelicerata</taxon>
        <taxon>Arachnida</taxon>
        <taxon>Acari</taxon>
        <taxon>Acariformes</taxon>
        <taxon>Trombidiformes</taxon>
        <taxon>Prostigmata</taxon>
        <taxon>Anystina</taxon>
        <taxon>Parasitengona</taxon>
        <taxon>Trombiculoidea</taxon>
        <taxon>Trombiculidae</taxon>
        <taxon>Leptotrombidium</taxon>
    </lineage>
</organism>
<dbReference type="PANTHER" id="PTHR12147">
    <property type="entry name" value="METALLOPEPTIDASE M28 FAMILY MEMBER"/>
    <property type="match status" value="1"/>
</dbReference>
<feature type="non-terminal residue" evidence="4">
    <location>
        <position position="289"/>
    </location>
</feature>
<dbReference type="OrthoDB" id="2214at2759"/>
<proteinExistence type="inferred from homology"/>
<gene>
    <name evidence="4" type="ORF">B4U80_00895</name>
</gene>
<dbReference type="EMBL" id="NCKV01008834">
    <property type="protein sequence ID" value="RWS22431.1"/>
    <property type="molecule type" value="Genomic_DNA"/>
</dbReference>
<protein>
    <recommendedName>
        <fullName evidence="3">Peptidase M28 domain-containing protein</fullName>
    </recommendedName>
</protein>